<dbReference type="EMBL" id="CP159992">
    <property type="protein sequence ID" value="XCP95345.1"/>
    <property type="molecule type" value="Genomic_DNA"/>
</dbReference>
<evidence type="ECO:0000259" key="1">
    <source>
        <dbReference type="PROSITE" id="PS50011"/>
    </source>
</evidence>
<sequence length="290" mass="33015">MNVNRIERFYNIGRIQRCAAIEQGKSSDAKCVTSSAGRFVLRKLRNQQQAVNEDRLHRVLSLHHISPALVNTRNGGSYVRDHDGIYNLQHYIEGTRPFNQASIQFVYFGQMLAQFHSLIGRLEIADQPDRFALPLLWAQVCDKVRGSSSAVIGSLEEHVQRCMTYAVRDEGVVHGDLGVWNMLFTEQRTVLIDFGEARRGDPHFDAAAVLTSMIPEAAAEHEFFSALEDVMRGYAEAGGLLTKERLYEQIHLWMLRGWLASIRERGVTSPVVRYIEQGMQRIITLNRMIL</sequence>
<dbReference type="RefSeq" id="WP_366293292.1">
    <property type="nucleotide sequence ID" value="NZ_CP159992.1"/>
</dbReference>
<dbReference type="SUPFAM" id="SSF56112">
    <property type="entry name" value="Protein kinase-like (PK-like)"/>
    <property type="match status" value="1"/>
</dbReference>
<dbReference type="Gene3D" id="3.90.1200.10">
    <property type="match status" value="1"/>
</dbReference>
<evidence type="ECO:0000313" key="2">
    <source>
        <dbReference type="EMBL" id="XCP95345.1"/>
    </source>
</evidence>
<dbReference type="InterPro" id="IPR002575">
    <property type="entry name" value="Aminoglycoside_PTrfase"/>
</dbReference>
<dbReference type="InterPro" id="IPR011009">
    <property type="entry name" value="Kinase-like_dom_sf"/>
</dbReference>
<dbReference type="GO" id="GO:0004672">
    <property type="term" value="F:protein kinase activity"/>
    <property type="evidence" value="ECO:0007669"/>
    <property type="project" value="InterPro"/>
</dbReference>
<organism evidence="2">
    <name type="scientific">Paenibacillus sp. AN1007</name>
    <dbReference type="NCBI Taxonomy" id="3151385"/>
    <lineage>
        <taxon>Bacteria</taxon>
        <taxon>Bacillati</taxon>
        <taxon>Bacillota</taxon>
        <taxon>Bacilli</taxon>
        <taxon>Bacillales</taxon>
        <taxon>Paenibacillaceae</taxon>
        <taxon>Paenibacillus</taxon>
    </lineage>
</organism>
<name>A0AAU8NE81_9BACL</name>
<dbReference type="GO" id="GO:0005524">
    <property type="term" value="F:ATP binding"/>
    <property type="evidence" value="ECO:0007669"/>
    <property type="project" value="InterPro"/>
</dbReference>
<gene>
    <name evidence="2" type="ORF">ABXS70_00900</name>
</gene>
<dbReference type="Pfam" id="PF01636">
    <property type="entry name" value="APH"/>
    <property type="match status" value="1"/>
</dbReference>
<dbReference type="InterPro" id="IPR000719">
    <property type="entry name" value="Prot_kinase_dom"/>
</dbReference>
<dbReference type="AlphaFoldDB" id="A0AAU8NE81"/>
<proteinExistence type="predicted"/>
<reference evidence="2" key="1">
    <citation type="submission" date="2024-05" db="EMBL/GenBank/DDBJ databases">
        <title>Draft genome assemblies of 36 bacteria isolated from hibernating arctic ground squirrels.</title>
        <authorList>
            <person name="McKee H."/>
            <person name="Mullen L."/>
            <person name="Drown D.M."/>
            <person name="Duddleston K.N."/>
        </authorList>
    </citation>
    <scope>NUCLEOTIDE SEQUENCE</scope>
    <source>
        <strain evidence="2">AN1007</strain>
    </source>
</reference>
<accession>A0AAU8NE81</accession>
<feature type="domain" description="Protein kinase" evidence="1">
    <location>
        <begin position="1"/>
        <end position="290"/>
    </location>
</feature>
<protein>
    <submittedName>
        <fullName evidence="2">Phosphotransferase</fullName>
    </submittedName>
</protein>
<dbReference type="PROSITE" id="PS50011">
    <property type="entry name" value="PROTEIN_KINASE_DOM"/>
    <property type="match status" value="1"/>
</dbReference>